<feature type="transmembrane region" description="Helical" evidence="5">
    <location>
        <begin position="235"/>
        <end position="256"/>
    </location>
</feature>
<evidence type="ECO:0000256" key="4">
    <source>
        <dbReference type="ARBA" id="ARBA00023136"/>
    </source>
</evidence>
<evidence type="ECO:0000259" key="6">
    <source>
        <dbReference type="PROSITE" id="PS50850"/>
    </source>
</evidence>
<feature type="transmembrane region" description="Helical" evidence="5">
    <location>
        <begin position="328"/>
        <end position="347"/>
    </location>
</feature>
<dbReference type="PANTHER" id="PTHR23507">
    <property type="entry name" value="ZGC:174356"/>
    <property type="match status" value="1"/>
</dbReference>
<keyword evidence="2 5" id="KW-0812">Transmembrane</keyword>
<dbReference type="InterPro" id="IPR036259">
    <property type="entry name" value="MFS_trans_sf"/>
</dbReference>
<dbReference type="PANTHER" id="PTHR23507:SF1">
    <property type="entry name" value="FI18259P1-RELATED"/>
    <property type="match status" value="1"/>
</dbReference>
<evidence type="ECO:0000256" key="3">
    <source>
        <dbReference type="ARBA" id="ARBA00022989"/>
    </source>
</evidence>
<feature type="transmembrane region" description="Helical" evidence="5">
    <location>
        <begin position="23"/>
        <end position="42"/>
    </location>
</feature>
<dbReference type="InterPro" id="IPR005829">
    <property type="entry name" value="Sugar_transporter_CS"/>
</dbReference>
<keyword evidence="4 5" id="KW-0472">Membrane</keyword>
<keyword evidence="3 5" id="KW-1133">Transmembrane helix</keyword>
<dbReference type="GO" id="GO:0022857">
    <property type="term" value="F:transmembrane transporter activity"/>
    <property type="evidence" value="ECO:0007669"/>
    <property type="project" value="InterPro"/>
</dbReference>
<dbReference type="InterPro" id="IPR011701">
    <property type="entry name" value="MFS"/>
</dbReference>
<evidence type="ECO:0000313" key="7">
    <source>
        <dbReference type="EMBL" id="JAI58924.1"/>
    </source>
</evidence>
<dbReference type="GO" id="GO:0016020">
    <property type="term" value="C:membrane"/>
    <property type="evidence" value="ECO:0007669"/>
    <property type="project" value="UniProtKB-SubCell"/>
</dbReference>
<dbReference type="Gene3D" id="1.20.1250.20">
    <property type="entry name" value="MFS general substrate transporter like domains"/>
    <property type="match status" value="1"/>
</dbReference>
<feature type="transmembrane region" description="Helical" evidence="5">
    <location>
        <begin position="291"/>
        <end position="316"/>
    </location>
</feature>
<dbReference type="PROSITE" id="PS50850">
    <property type="entry name" value="MFS"/>
    <property type="match status" value="1"/>
</dbReference>
<feature type="transmembrane region" description="Helical" evidence="5">
    <location>
        <begin position="119"/>
        <end position="139"/>
    </location>
</feature>
<sequence>MSVLPLIYVLFMGAWSDKYGRKIPIIITLVCRFLHAMGYFLVNWQTSWPVEVLYPITFLEAIGGGNAGILSSSISYISDITREKDRTSRVSTANSLWFLGGPMGTLLAAVLIKNGGYNLPLGIVALTYIAAAIYVVVFINESHGPRAKKELQAQGSLQPQDSITKTKVSFSTMVKDFFDWHRVLESFKTAFKRRDGNVRAVLLTVLVANMVRRVARGFFMYQFVRQVLDWDASEYGYWITYRNLLAALGSLFLVPLLTRSLSFTDTSLVVLGTGSLILEYLFYGLTGGVSMAFLMWLGPPGGLLSNACVIAFKSMATKLVSSQEKGRINAVIAALNGLMPMVGYAAYSPIYYHSVDTFPAAQFYFGASLNLVIMVTFM</sequence>
<feature type="transmembrane region" description="Helical" evidence="5">
    <location>
        <begin position="268"/>
        <end position="285"/>
    </location>
</feature>
<proteinExistence type="predicted"/>
<evidence type="ECO:0000256" key="1">
    <source>
        <dbReference type="ARBA" id="ARBA00004141"/>
    </source>
</evidence>
<reference evidence="7" key="1">
    <citation type="submission" date="2015-09" db="EMBL/GenBank/DDBJ databases">
        <title>Scylla olivacea transcriptome.</title>
        <authorList>
            <person name="Ikhwanuddin M."/>
        </authorList>
    </citation>
    <scope>NUCLEOTIDE SEQUENCE</scope>
</reference>
<organism evidence="7">
    <name type="scientific">Scylla olivacea</name>
    <name type="common">Orange mud crab</name>
    <name type="synonym">Cancer olivacea</name>
    <dbReference type="NCBI Taxonomy" id="85551"/>
    <lineage>
        <taxon>Eukaryota</taxon>
        <taxon>Metazoa</taxon>
        <taxon>Ecdysozoa</taxon>
        <taxon>Arthropoda</taxon>
        <taxon>Crustacea</taxon>
        <taxon>Multicrustacea</taxon>
        <taxon>Malacostraca</taxon>
        <taxon>Eumalacostraca</taxon>
        <taxon>Eucarida</taxon>
        <taxon>Decapoda</taxon>
        <taxon>Pleocyemata</taxon>
        <taxon>Brachyura</taxon>
        <taxon>Eubrachyura</taxon>
        <taxon>Portunoidea</taxon>
        <taxon>Portunidae</taxon>
        <taxon>Portuninae</taxon>
        <taxon>Scylla</taxon>
    </lineage>
</organism>
<protein>
    <recommendedName>
        <fullName evidence="6">Major facilitator superfamily (MFS) profile domain-containing protein</fullName>
    </recommendedName>
</protein>
<evidence type="ECO:0000256" key="5">
    <source>
        <dbReference type="SAM" id="Phobius"/>
    </source>
</evidence>
<dbReference type="SUPFAM" id="SSF103473">
    <property type="entry name" value="MFS general substrate transporter"/>
    <property type="match status" value="1"/>
</dbReference>
<name>A0A0P4VTE5_SCYOL</name>
<accession>A0A0P4VTE5</accession>
<comment type="subcellular location">
    <subcellularLocation>
        <location evidence="1">Membrane</location>
        <topology evidence="1">Multi-pass membrane protein</topology>
    </subcellularLocation>
</comment>
<feature type="transmembrane region" description="Helical" evidence="5">
    <location>
        <begin position="359"/>
        <end position="377"/>
    </location>
</feature>
<dbReference type="AlphaFoldDB" id="A0A0P4VTE5"/>
<feature type="transmembrane region" description="Helical" evidence="5">
    <location>
        <begin position="54"/>
        <end position="76"/>
    </location>
</feature>
<feature type="transmembrane region" description="Helical" evidence="5">
    <location>
        <begin position="96"/>
        <end position="113"/>
    </location>
</feature>
<dbReference type="EMBL" id="GDRN01098573">
    <property type="protein sequence ID" value="JAI58924.1"/>
    <property type="molecule type" value="Transcribed_RNA"/>
</dbReference>
<feature type="transmembrane region" description="Helical" evidence="5">
    <location>
        <begin position="196"/>
        <end position="215"/>
    </location>
</feature>
<evidence type="ECO:0000256" key="2">
    <source>
        <dbReference type="ARBA" id="ARBA00022692"/>
    </source>
</evidence>
<dbReference type="InterPro" id="IPR020846">
    <property type="entry name" value="MFS_dom"/>
</dbReference>
<dbReference type="Pfam" id="PF07690">
    <property type="entry name" value="MFS_1"/>
    <property type="match status" value="1"/>
</dbReference>
<dbReference type="PROSITE" id="PS00216">
    <property type="entry name" value="SUGAR_TRANSPORT_1"/>
    <property type="match status" value="1"/>
</dbReference>
<feature type="domain" description="Major facilitator superfamily (MFS) profile" evidence="6">
    <location>
        <begin position="1"/>
        <end position="378"/>
    </location>
</feature>